<dbReference type="KEGG" id="naf:GQ61_07405"/>
<dbReference type="CDD" id="cd05233">
    <property type="entry name" value="SDR_c"/>
    <property type="match status" value="1"/>
</dbReference>
<dbReference type="InterPro" id="IPR002347">
    <property type="entry name" value="SDR_fam"/>
</dbReference>
<dbReference type="AlphaFoldDB" id="A0A1W6N5K7"/>
<comment type="similarity">
    <text evidence="1 3">Belongs to the short-chain dehydrogenases/reductases (SDR) family.</text>
</comment>
<dbReference type="GO" id="GO:0006633">
    <property type="term" value="P:fatty acid biosynthetic process"/>
    <property type="evidence" value="ECO:0007669"/>
    <property type="project" value="TreeGrafter"/>
</dbReference>
<dbReference type="GO" id="GO:0016616">
    <property type="term" value="F:oxidoreductase activity, acting on the CH-OH group of donors, NAD or NADP as acceptor"/>
    <property type="evidence" value="ECO:0007669"/>
    <property type="project" value="TreeGrafter"/>
</dbReference>
<evidence type="ECO:0000256" key="2">
    <source>
        <dbReference type="ARBA" id="ARBA00023002"/>
    </source>
</evidence>
<reference evidence="4 5" key="1">
    <citation type="submission" date="2014-06" db="EMBL/GenBank/DDBJ databases">
        <title>The genome of the endonuclear symbiont Nucleicultrix amoebiphila.</title>
        <authorList>
            <person name="Schulz F."/>
            <person name="Horn M."/>
        </authorList>
    </citation>
    <scope>NUCLEOTIDE SEQUENCE [LARGE SCALE GENOMIC DNA]</scope>
    <source>
        <strain evidence="4 5">FS5</strain>
    </source>
</reference>
<sequence length="245" mass="27022">MLITGGSKGIGAEIVKQALEQDAYVILQYNSNSPSQIGEFSPDRVLTIQSDFMKIEAPSKLWHTALQWKGHIDVLINNAGILEYTNPADNLEDWQNTWHRTLQVNLVAVADLCKEAINYFKHNKKSGVIVNVSSRAAFRGYGPDGMAYAASKAGVVALTRSIARAYARDHIFSYTVAPGITETDMVTTFKNKYGDKVLEKAREDMPTNDFATPQEVARAILFLSTGDMKHSTGMTFDIVGAADFH</sequence>
<gene>
    <name evidence="4" type="ORF">GQ61_07405</name>
</gene>
<evidence type="ECO:0008006" key="6">
    <source>
        <dbReference type="Google" id="ProtNLM"/>
    </source>
</evidence>
<dbReference type="STRING" id="1414854.GQ61_07405"/>
<proteinExistence type="inferred from homology"/>
<evidence type="ECO:0000313" key="4">
    <source>
        <dbReference type="EMBL" id="ARN85137.1"/>
    </source>
</evidence>
<keyword evidence="5" id="KW-1185">Reference proteome</keyword>
<dbReference type="Pfam" id="PF00106">
    <property type="entry name" value="adh_short"/>
    <property type="match status" value="1"/>
</dbReference>
<dbReference type="PANTHER" id="PTHR42760">
    <property type="entry name" value="SHORT-CHAIN DEHYDROGENASES/REDUCTASES FAMILY MEMBER"/>
    <property type="match status" value="1"/>
</dbReference>
<keyword evidence="2" id="KW-0560">Oxidoreductase</keyword>
<dbReference type="PRINTS" id="PR00080">
    <property type="entry name" value="SDRFAMILY"/>
</dbReference>
<protein>
    <recommendedName>
        <fullName evidence="6">3-oxoacyl-ACP reductase</fullName>
    </recommendedName>
</protein>
<organism evidence="4 5">
    <name type="scientific">Candidatus Nucleicultrix amoebiphila FS5</name>
    <dbReference type="NCBI Taxonomy" id="1414854"/>
    <lineage>
        <taxon>Bacteria</taxon>
        <taxon>Pseudomonadati</taxon>
        <taxon>Pseudomonadota</taxon>
        <taxon>Alphaproteobacteria</taxon>
        <taxon>Holosporales</taxon>
        <taxon>Candidatus Nucleicultricaceae</taxon>
        <taxon>Candidatus Nucleicultrix</taxon>
    </lineage>
</organism>
<accession>A0A1W6N5K7</accession>
<dbReference type="Proteomes" id="UP000237351">
    <property type="component" value="Chromosome"/>
</dbReference>
<dbReference type="SUPFAM" id="SSF51735">
    <property type="entry name" value="NAD(P)-binding Rossmann-fold domains"/>
    <property type="match status" value="1"/>
</dbReference>
<evidence type="ECO:0000256" key="1">
    <source>
        <dbReference type="ARBA" id="ARBA00006484"/>
    </source>
</evidence>
<evidence type="ECO:0000313" key="5">
    <source>
        <dbReference type="Proteomes" id="UP000237351"/>
    </source>
</evidence>
<dbReference type="Gene3D" id="3.40.50.720">
    <property type="entry name" value="NAD(P)-binding Rossmann-like Domain"/>
    <property type="match status" value="1"/>
</dbReference>
<dbReference type="PANTHER" id="PTHR42760:SF133">
    <property type="entry name" value="3-OXOACYL-[ACYL-CARRIER-PROTEIN] REDUCTASE"/>
    <property type="match status" value="1"/>
</dbReference>
<evidence type="ECO:0000256" key="3">
    <source>
        <dbReference type="RuleBase" id="RU000363"/>
    </source>
</evidence>
<dbReference type="EMBL" id="CP008743">
    <property type="protein sequence ID" value="ARN85137.1"/>
    <property type="molecule type" value="Genomic_DNA"/>
</dbReference>
<dbReference type="PRINTS" id="PR00081">
    <property type="entry name" value="GDHRDH"/>
</dbReference>
<dbReference type="GO" id="GO:0048038">
    <property type="term" value="F:quinone binding"/>
    <property type="evidence" value="ECO:0007669"/>
    <property type="project" value="TreeGrafter"/>
</dbReference>
<dbReference type="InterPro" id="IPR036291">
    <property type="entry name" value="NAD(P)-bd_dom_sf"/>
</dbReference>
<name>A0A1W6N5K7_9PROT</name>